<evidence type="ECO:0000313" key="2">
    <source>
        <dbReference type="Proteomes" id="UP001152561"/>
    </source>
</evidence>
<comment type="caution">
    <text evidence="1">The sequence shown here is derived from an EMBL/GenBank/DDBJ whole genome shotgun (WGS) entry which is preliminary data.</text>
</comment>
<reference evidence="2" key="1">
    <citation type="journal article" date="2023" name="Proc. Natl. Acad. Sci. U.S.A.">
        <title>Genomic and structural basis for evolution of tropane alkaloid biosynthesis.</title>
        <authorList>
            <person name="Wanga Y.-J."/>
            <person name="Taina T."/>
            <person name="Yua J.-Y."/>
            <person name="Lia J."/>
            <person name="Xua B."/>
            <person name="Chenc J."/>
            <person name="D'Auriad J.C."/>
            <person name="Huanga J.-P."/>
            <person name="Huanga S.-X."/>
        </authorList>
    </citation>
    <scope>NUCLEOTIDE SEQUENCE [LARGE SCALE GENOMIC DNA]</scope>
    <source>
        <strain evidence="2">cv. KIB-2019</strain>
    </source>
</reference>
<gene>
    <name evidence="1" type="ORF">K7X08_020047</name>
</gene>
<protein>
    <submittedName>
        <fullName evidence="1">Uncharacterized protein</fullName>
    </submittedName>
</protein>
<dbReference type="AlphaFoldDB" id="A0A9Q1REL1"/>
<dbReference type="Proteomes" id="UP001152561">
    <property type="component" value="Unassembled WGS sequence"/>
</dbReference>
<dbReference type="EMBL" id="JAJAGQ010000009">
    <property type="protein sequence ID" value="KAJ8552654.1"/>
    <property type="molecule type" value="Genomic_DNA"/>
</dbReference>
<sequence length="125" mass="14491">MTYFPTTLHRTWSESTELLIIISTKFGIKQSHSKYLSFIGGCFWTSFISLEPEIMQMLTHRIELIVFAGISLKLKVCNMLWWKDRLHIAFERPWVLLLELTISISLLDLLLATGGTSRLKIMCIN</sequence>
<name>A0A9Q1REL1_9SOLA</name>
<organism evidence="1 2">
    <name type="scientific">Anisodus acutangulus</name>
    <dbReference type="NCBI Taxonomy" id="402998"/>
    <lineage>
        <taxon>Eukaryota</taxon>
        <taxon>Viridiplantae</taxon>
        <taxon>Streptophyta</taxon>
        <taxon>Embryophyta</taxon>
        <taxon>Tracheophyta</taxon>
        <taxon>Spermatophyta</taxon>
        <taxon>Magnoliopsida</taxon>
        <taxon>eudicotyledons</taxon>
        <taxon>Gunneridae</taxon>
        <taxon>Pentapetalae</taxon>
        <taxon>asterids</taxon>
        <taxon>lamiids</taxon>
        <taxon>Solanales</taxon>
        <taxon>Solanaceae</taxon>
        <taxon>Solanoideae</taxon>
        <taxon>Hyoscyameae</taxon>
        <taxon>Anisodus</taxon>
    </lineage>
</organism>
<proteinExistence type="predicted"/>
<accession>A0A9Q1REL1</accession>
<evidence type="ECO:0000313" key="1">
    <source>
        <dbReference type="EMBL" id="KAJ8552654.1"/>
    </source>
</evidence>
<keyword evidence="2" id="KW-1185">Reference proteome</keyword>